<dbReference type="InterPro" id="IPR051504">
    <property type="entry name" value="Plant_metabolite_acyltrans"/>
</dbReference>
<dbReference type="Pfam" id="PF02458">
    <property type="entry name" value="Transferase"/>
    <property type="match status" value="2"/>
</dbReference>
<sequence length="433" mass="48203">MAAETSRSVKVIDQSKVAPPLGSVSTTAVALTFIDVRCLFLDHTQRIFFYELPHPTLYFTQTILPHLRQSLSLSLLHFFPLAANLLCSPPPHDPYILYDENNGSVQVTTVESDADFNHSVANHARDFKALKSLVPKLPLHCLSSSSNTTHVVPIMAIQFTVFPNSGISVGVTLNHAAADGRSFNHFLKFWASMNRSRGENLTSLSLPLHNKDIIEDPHGLSSIYLEDLRKFGNLNPIGDHQVPPDNVLTTLVLKQTKIKQLKHWIATADNQQQSKINDEEIRISTYAVAYCRERFGSKIPATYFGNCVTLIYAPIKRRELMGANGMVIAAKAIGRQIYELGTGSVFKGEEKFSSSSEEIFKDGRVVTVASSPNFWVYETDFGWGKPKKVEMVHINGYSCFSLAESREEDGGLDIGVVVGRDRLDLFNAIFEQI</sequence>
<protein>
    <submittedName>
        <fullName evidence="3">Uncharacterized protein</fullName>
    </submittedName>
</protein>
<keyword evidence="1" id="KW-0808">Transferase</keyword>
<accession>A0ABQ8IHE4</accession>
<evidence type="ECO:0000313" key="3">
    <source>
        <dbReference type="EMBL" id="KAH7575849.1"/>
    </source>
</evidence>
<evidence type="ECO:0000256" key="1">
    <source>
        <dbReference type="ARBA" id="ARBA00022679"/>
    </source>
</evidence>
<dbReference type="Gene3D" id="3.30.559.10">
    <property type="entry name" value="Chloramphenicol acetyltransferase-like domain"/>
    <property type="match status" value="2"/>
</dbReference>
<proteinExistence type="predicted"/>
<dbReference type="PANTHER" id="PTHR31625">
    <property type="match status" value="1"/>
</dbReference>
<name>A0ABQ8IHE4_9ROSI</name>
<gene>
    <name evidence="3" type="ORF">JRO89_XS02G0231600</name>
</gene>
<keyword evidence="4" id="KW-1185">Reference proteome</keyword>
<keyword evidence="2" id="KW-0012">Acyltransferase</keyword>
<reference evidence="3 4" key="1">
    <citation type="submission" date="2021-02" db="EMBL/GenBank/DDBJ databases">
        <title>Plant Genome Project.</title>
        <authorList>
            <person name="Zhang R.-G."/>
        </authorList>
    </citation>
    <scope>NUCLEOTIDE SEQUENCE [LARGE SCALE GENOMIC DNA]</scope>
    <source>
        <tissue evidence="3">Leaves</tissue>
    </source>
</reference>
<evidence type="ECO:0000313" key="4">
    <source>
        <dbReference type="Proteomes" id="UP000827721"/>
    </source>
</evidence>
<evidence type="ECO:0000256" key="2">
    <source>
        <dbReference type="ARBA" id="ARBA00023315"/>
    </source>
</evidence>
<comment type="caution">
    <text evidence="3">The sequence shown here is derived from an EMBL/GenBank/DDBJ whole genome shotgun (WGS) entry which is preliminary data.</text>
</comment>
<dbReference type="EMBL" id="JAFEMO010000002">
    <property type="protein sequence ID" value="KAH7575849.1"/>
    <property type="molecule type" value="Genomic_DNA"/>
</dbReference>
<dbReference type="Proteomes" id="UP000827721">
    <property type="component" value="Unassembled WGS sequence"/>
</dbReference>
<organism evidence="3 4">
    <name type="scientific">Xanthoceras sorbifolium</name>
    <dbReference type="NCBI Taxonomy" id="99658"/>
    <lineage>
        <taxon>Eukaryota</taxon>
        <taxon>Viridiplantae</taxon>
        <taxon>Streptophyta</taxon>
        <taxon>Embryophyta</taxon>
        <taxon>Tracheophyta</taxon>
        <taxon>Spermatophyta</taxon>
        <taxon>Magnoliopsida</taxon>
        <taxon>eudicotyledons</taxon>
        <taxon>Gunneridae</taxon>
        <taxon>Pentapetalae</taxon>
        <taxon>rosids</taxon>
        <taxon>malvids</taxon>
        <taxon>Sapindales</taxon>
        <taxon>Sapindaceae</taxon>
        <taxon>Xanthoceroideae</taxon>
        <taxon>Xanthoceras</taxon>
    </lineage>
</organism>
<dbReference type="InterPro" id="IPR023213">
    <property type="entry name" value="CAT-like_dom_sf"/>
</dbReference>